<gene>
    <name evidence="1" type="ORF">JZO85_20315</name>
</gene>
<evidence type="ECO:0000313" key="1">
    <source>
        <dbReference type="EMBL" id="MBO0454611.1"/>
    </source>
</evidence>
<dbReference type="Pfam" id="PF12784">
    <property type="entry name" value="PDDEXK_2"/>
    <property type="match status" value="1"/>
</dbReference>
<comment type="caution">
    <text evidence="1">The sequence shown here is derived from an EMBL/GenBank/DDBJ whole genome shotgun (WGS) entry which is preliminary data.</text>
</comment>
<evidence type="ECO:0000313" key="2">
    <source>
        <dbReference type="Proteomes" id="UP000664495"/>
    </source>
</evidence>
<dbReference type="InterPro" id="IPR010106">
    <property type="entry name" value="RpnA"/>
</dbReference>
<dbReference type="NCBIfam" id="TIGR01784">
    <property type="entry name" value="T_den_put_tspse"/>
    <property type="match status" value="1"/>
</dbReference>
<dbReference type="EMBL" id="JAFLVR010000067">
    <property type="protein sequence ID" value="MBO0454611.1"/>
    <property type="molecule type" value="Genomic_DNA"/>
</dbReference>
<reference evidence="1 2" key="1">
    <citation type="submission" date="2021-03" db="EMBL/GenBank/DDBJ databases">
        <title>Enterococcal diversity collection.</title>
        <authorList>
            <person name="Gilmore M.S."/>
            <person name="Schwartzman J."/>
            <person name="Van Tyne D."/>
            <person name="Martin M."/>
            <person name="Earl A.M."/>
            <person name="Manson A.L."/>
            <person name="Straub T."/>
            <person name="Salamzade R."/>
            <person name="Saavedra J."/>
            <person name="Lebreton F."/>
            <person name="Prichula J."/>
            <person name="Schaufler K."/>
            <person name="Gaca A."/>
            <person name="Sgardioli B."/>
            <person name="Wagenaar J."/>
            <person name="Strong T."/>
        </authorList>
    </citation>
    <scope>NUCLEOTIDE SEQUENCE [LARGE SCALE GENOMIC DNA]</scope>
    <source>
        <strain evidence="1 2">MJM16</strain>
    </source>
</reference>
<accession>A0ABS3HMC5</accession>
<keyword evidence="2" id="KW-1185">Reference proteome</keyword>
<proteinExistence type="predicted"/>
<name>A0ABS3HMC5_9ENTE</name>
<sequence length="295" mass="34455">MQKYLPTNDLLFRKLLTSEDSLYILKAFVKDLLGIEFQSLMPKETYHIDSYKKRFNEIDHVQTEILRTEVDILAIGEDGSHATIECQIQPHSYFHERSLFYLAEAFRSPFGSSDKKEAGKKNNFSSLRPAYGINIVDFHLFDRKDNALQLFRLLNEETHQPFFNEENKELLILCFLSLKNQTIEKQKAAYHWQYFLKTGEVEPEAPDYIKEAKRKIDFLTLESEEKEMIMNIEKSKAISDAVFVTAMEEGHKKGRQEEKQALAIEFLKIGVSIEQVAKATKLSTEEVDKLWREQN</sequence>
<dbReference type="PANTHER" id="PTHR41317:SF1">
    <property type="entry name" value="PD-(D_E)XK NUCLEASE FAMILY TRANSPOSASE"/>
    <property type="match status" value="1"/>
</dbReference>
<protein>
    <submittedName>
        <fullName evidence="1">Rpn family recombination-promoting nuclease/putative transposase</fullName>
    </submittedName>
</protein>
<dbReference type="PANTHER" id="PTHR41317">
    <property type="entry name" value="PD-(D_E)XK NUCLEASE FAMILY TRANSPOSASE"/>
    <property type="match status" value="1"/>
</dbReference>
<organism evidence="1 2">
    <name type="scientific">Candidatus Enterococcus murrayae</name>
    <dbReference type="NCBI Taxonomy" id="2815321"/>
    <lineage>
        <taxon>Bacteria</taxon>
        <taxon>Bacillati</taxon>
        <taxon>Bacillota</taxon>
        <taxon>Bacilli</taxon>
        <taxon>Lactobacillales</taxon>
        <taxon>Enterococcaceae</taxon>
        <taxon>Enterococcus</taxon>
    </lineage>
</organism>
<dbReference type="RefSeq" id="WP_207110343.1">
    <property type="nucleotide sequence ID" value="NZ_JAFLVR010000067.1"/>
</dbReference>
<dbReference type="Proteomes" id="UP000664495">
    <property type="component" value="Unassembled WGS sequence"/>
</dbReference>